<name>A0A8S5QR39_9CAUD</name>
<dbReference type="EMBL" id="BK015714">
    <property type="protein sequence ID" value="DAE21670.1"/>
    <property type="molecule type" value="Genomic_DNA"/>
</dbReference>
<sequence>MAGFVSKQPNGLYCRFSSVTDCPTAWNMTREDYINMKMQEAKEDAEDVLDNYLQPFDMVVDMYYPNNMKKEEFDKFLEETGYDEKSE</sequence>
<proteinExistence type="predicted"/>
<organism evidence="1">
    <name type="scientific">Siphoviridae sp. ct4be24</name>
    <dbReference type="NCBI Taxonomy" id="2826289"/>
    <lineage>
        <taxon>Viruses</taxon>
        <taxon>Duplodnaviria</taxon>
        <taxon>Heunggongvirae</taxon>
        <taxon>Uroviricota</taxon>
        <taxon>Caudoviricetes</taxon>
    </lineage>
</organism>
<protein>
    <submittedName>
        <fullName evidence="1">Uncharacterized protein</fullName>
    </submittedName>
</protein>
<reference evidence="1" key="1">
    <citation type="journal article" date="2021" name="Proc. Natl. Acad. Sci. U.S.A.">
        <title>A Catalog of Tens of Thousands of Viruses from Human Metagenomes Reveals Hidden Associations with Chronic Diseases.</title>
        <authorList>
            <person name="Tisza M.J."/>
            <person name="Buck C.B."/>
        </authorList>
    </citation>
    <scope>NUCLEOTIDE SEQUENCE</scope>
    <source>
        <strain evidence="1">Ct4be24</strain>
    </source>
</reference>
<evidence type="ECO:0000313" key="1">
    <source>
        <dbReference type="EMBL" id="DAE21670.1"/>
    </source>
</evidence>
<accession>A0A8S5QR39</accession>